<keyword evidence="3" id="KW-0132">Cell division</keyword>
<keyword evidence="4" id="KW-0493">Microtubule</keyword>
<dbReference type="GO" id="GO:0051301">
    <property type="term" value="P:cell division"/>
    <property type="evidence" value="ECO:0007669"/>
    <property type="project" value="UniProtKB-KW"/>
</dbReference>
<evidence type="ECO:0000256" key="6">
    <source>
        <dbReference type="SAM" id="MobiDB-lite"/>
    </source>
</evidence>
<reference evidence="8" key="1">
    <citation type="journal article" date="2020" name="Microb. Genom.">
        <title>Genetic diversity of clinical and environmental Mucorales isolates obtained from an investigation of mucormycosis cases among solid organ transplant recipients.</title>
        <authorList>
            <person name="Nguyen M.H."/>
            <person name="Kaul D."/>
            <person name="Muto C."/>
            <person name="Cheng S.J."/>
            <person name="Richter R.A."/>
            <person name="Bruno V.M."/>
            <person name="Liu G."/>
            <person name="Beyhan S."/>
            <person name="Sundermann A.J."/>
            <person name="Mounaud S."/>
            <person name="Pasculle A.W."/>
            <person name="Nierman W.C."/>
            <person name="Driscoll E."/>
            <person name="Cumbie R."/>
            <person name="Clancy C.J."/>
            <person name="Dupont C.L."/>
        </authorList>
    </citation>
    <scope>NUCLEOTIDE SEQUENCE</scope>
    <source>
        <strain evidence="8">GL16</strain>
    </source>
</reference>
<dbReference type="AlphaFoldDB" id="A0A9P6YJY4"/>
<feature type="compositionally biased region" description="Basic and acidic residues" evidence="6">
    <location>
        <begin position="715"/>
        <end position="748"/>
    </location>
</feature>
<feature type="domain" description="CLASP N-terminal" evidence="7">
    <location>
        <begin position="20"/>
        <end position="250"/>
    </location>
</feature>
<evidence type="ECO:0000256" key="5">
    <source>
        <dbReference type="ARBA" id="ARBA00022776"/>
    </source>
</evidence>
<dbReference type="InterPro" id="IPR016024">
    <property type="entry name" value="ARM-type_fold"/>
</dbReference>
<name>A0A9P6YJY4_RHIOR</name>
<accession>A0A9P6YJY4</accession>
<dbReference type="SUPFAM" id="SSF48371">
    <property type="entry name" value="ARM repeat"/>
    <property type="match status" value="1"/>
</dbReference>
<dbReference type="OrthoDB" id="46159at2759"/>
<dbReference type="InterPro" id="IPR024395">
    <property type="entry name" value="CLASP_N_dom"/>
</dbReference>
<keyword evidence="5" id="KW-0498">Mitosis</keyword>
<comment type="caution">
    <text evidence="8">The sequence shown here is derived from an EMBL/GenBank/DDBJ whole genome shotgun (WGS) entry which is preliminary data.</text>
</comment>
<dbReference type="Proteomes" id="UP000717996">
    <property type="component" value="Unassembled WGS sequence"/>
</dbReference>
<feature type="region of interest" description="Disordered" evidence="6">
    <location>
        <begin position="781"/>
        <end position="802"/>
    </location>
</feature>
<dbReference type="EMBL" id="JAANIT010000211">
    <property type="protein sequence ID" value="KAG1550430.1"/>
    <property type="molecule type" value="Genomic_DNA"/>
</dbReference>
<dbReference type="GO" id="GO:0090307">
    <property type="term" value="P:mitotic spindle assembly"/>
    <property type="evidence" value="ECO:0007669"/>
    <property type="project" value="TreeGrafter"/>
</dbReference>
<proteinExistence type="inferred from homology"/>
<evidence type="ECO:0000256" key="4">
    <source>
        <dbReference type="ARBA" id="ARBA00022701"/>
    </source>
</evidence>
<dbReference type="Gene3D" id="1.25.10.10">
    <property type="entry name" value="Leucine-rich Repeat Variant"/>
    <property type="match status" value="2"/>
</dbReference>
<evidence type="ECO:0000256" key="3">
    <source>
        <dbReference type="ARBA" id="ARBA00022618"/>
    </source>
</evidence>
<feature type="compositionally biased region" description="Low complexity" evidence="6">
    <location>
        <begin position="255"/>
        <end position="264"/>
    </location>
</feature>
<feature type="region of interest" description="Disordered" evidence="6">
    <location>
        <begin position="249"/>
        <end position="339"/>
    </location>
</feature>
<dbReference type="GO" id="GO:1990023">
    <property type="term" value="C:mitotic spindle midzone"/>
    <property type="evidence" value="ECO:0007669"/>
    <property type="project" value="TreeGrafter"/>
</dbReference>
<comment type="similarity">
    <text evidence="2">Belongs to the CLASP family.</text>
</comment>
<evidence type="ECO:0000259" key="7">
    <source>
        <dbReference type="Pfam" id="PF12348"/>
    </source>
</evidence>
<dbReference type="GO" id="GO:0008017">
    <property type="term" value="F:microtubule binding"/>
    <property type="evidence" value="ECO:0007669"/>
    <property type="project" value="TreeGrafter"/>
</dbReference>
<feature type="compositionally biased region" description="Acidic residues" evidence="6">
    <location>
        <begin position="653"/>
        <end position="676"/>
    </location>
</feature>
<dbReference type="GO" id="GO:0005815">
    <property type="term" value="C:microtubule organizing center"/>
    <property type="evidence" value="ECO:0007669"/>
    <property type="project" value="TreeGrafter"/>
</dbReference>
<sequence length="1223" mass="138496">MTAHKEDSVDIIQVHSAKELDNDFSEMLKCYKDKETEHNWEAREQSITRVRGILRGNAPEAYLDVLVQGIKHMMDGIIKAVESLRTQLAVKALLLVGDIGVYIGKHLDAYIYDQLSMCMMRCAGITKKMVSTASLQATITFLKHAAFYPKFVNMLTLSMNDKNIQVRLFTMHYCKTILQTHAHKDHTRSVMDRTNCTDQIEALIIKGLNDATPAVREIGRESFWIFWEHWRSRGEHALKKLPLAAQKQLEKSKISTKSTKNSHSPTNSLGISHGGRNERAISPSNSTLSNGSAGSSDHPKASRPTKYTSSASPSPPPPPSSISRKTRVPGLNKKKSAMGLSSKRKVPNFFTLLNSEDFSMRIDGIHQVAKKLGLMYPYTPIPDLEHIQLETTSQPVDGDKLKAIILQQFEDVNNNFVYETLSSWECVTCVMLRLLSFEEYIPRLILDVDEPKRVDRQKHARIALQRAKLFLQHENPDLANILFTSLVHFGGFGGTTPSNGKRDIYKLPANRRKLAKEFLVWMNELLTPLIGLDKTTGDKEALEGVPDAYLQVSSSSTWFESDANLRQCMDILLPLVITHSSGSAWHAPLVTFMKHVRLLNQSLFDSIVVTYDDSSINKICRVLGVHVRLDLAAVQQQSSDNVSIPLSEQSIKEEEEGEEDCEEEQEEEKKEEEEEEISAKQIMNGEEVLDDQVVNGEEEKTLVEQVAVNEEEKYEEPREKAVINEKEERCAKEQHTTEDEHEKEELSEINKTDTILIKEEEIDQKLIEVMREDKQAVKDETSINAYSLSDEQRTPELRVSNEEPNVPDLTEVMYDKHLEDEQIQMKSPIPKYYQHHANMVPPLASNFPDSQIIGNPYYDQSPILYSSHTTTERSTPIIEASASPFSQQQQQSLPASEPNKQKYPEPAYVPFFYPEKVNYPCPVLQSNTRSNASGVVRSGKDKTVLLYALIDKLKPISEDVSTFNKLARLFKEVPIRRRWDQGGSEENGSETWAGGNGDGGNFVELVQGILVYLEQPVNKCTLSALECVCQLAASQSGLFKYFERKSNDKGMTLESQLIERLLELRSNENPSICISAEDALEAVLSALSPPTAFEVLMAFIVYRTVVSPYDDNVLTRSKYHPVGSAFTYLTKSVKELNDVFYIEEWLAKGAVNAFFKGMNSPLVIVRKACVEAIVAFHEMINDEIYVYLTDFREDQTNLVRHYVTKSIKKKASLRNMRETHQFL</sequence>
<dbReference type="GO" id="GO:0005876">
    <property type="term" value="C:spindle microtubule"/>
    <property type="evidence" value="ECO:0007669"/>
    <property type="project" value="TreeGrafter"/>
</dbReference>
<evidence type="ECO:0000313" key="8">
    <source>
        <dbReference type="EMBL" id="KAG1550430.1"/>
    </source>
</evidence>
<gene>
    <name evidence="8" type="ORF">G6F51_002447</name>
</gene>
<feature type="compositionally biased region" description="Low complexity" evidence="6">
    <location>
        <begin position="882"/>
        <end position="898"/>
    </location>
</feature>
<feature type="region of interest" description="Disordered" evidence="6">
    <location>
        <begin position="642"/>
        <end position="678"/>
    </location>
</feature>
<dbReference type="GO" id="GO:0005881">
    <property type="term" value="C:cytoplasmic microtubule"/>
    <property type="evidence" value="ECO:0007669"/>
    <property type="project" value="TreeGrafter"/>
</dbReference>
<dbReference type="PANTHER" id="PTHR21567:SF9">
    <property type="entry name" value="CLIP-ASSOCIATING PROTEIN"/>
    <property type="match status" value="1"/>
</dbReference>
<dbReference type="InterPro" id="IPR011989">
    <property type="entry name" value="ARM-like"/>
</dbReference>
<evidence type="ECO:0000256" key="2">
    <source>
        <dbReference type="ARBA" id="ARBA00009549"/>
    </source>
</evidence>
<feature type="region of interest" description="Disordered" evidence="6">
    <location>
        <begin position="882"/>
        <end position="902"/>
    </location>
</feature>
<protein>
    <recommendedName>
        <fullName evidence="7">CLASP N-terminal domain-containing protein</fullName>
    </recommendedName>
</protein>
<comment type="subcellular location">
    <subcellularLocation>
        <location evidence="1">Cytoplasm</location>
        <location evidence="1">Cytoskeleton</location>
        <location evidence="1">Spindle</location>
    </subcellularLocation>
</comment>
<feature type="region of interest" description="Disordered" evidence="6">
    <location>
        <begin position="709"/>
        <end position="748"/>
    </location>
</feature>
<organism evidence="8 9">
    <name type="scientific">Rhizopus oryzae</name>
    <name type="common">Mucormycosis agent</name>
    <name type="synonym">Rhizopus arrhizus var. delemar</name>
    <dbReference type="NCBI Taxonomy" id="64495"/>
    <lineage>
        <taxon>Eukaryota</taxon>
        <taxon>Fungi</taxon>
        <taxon>Fungi incertae sedis</taxon>
        <taxon>Mucoromycota</taxon>
        <taxon>Mucoromycotina</taxon>
        <taxon>Mucoromycetes</taxon>
        <taxon>Mucorales</taxon>
        <taxon>Mucorineae</taxon>
        <taxon>Rhizopodaceae</taxon>
        <taxon>Rhizopus</taxon>
    </lineage>
</organism>
<feature type="compositionally biased region" description="Polar residues" evidence="6">
    <location>
        <begin position="282"/>
        <end position="295"/>
    </location>
</feature>
<evidence type="ECO:0000313" key="9">
    <source>
        <dbReference type="Proteomes" id="UP000717996"/>
    </source>
</evidence>
<dbReference type="Pfam" id="PF12348">
    <property type="entry name" value="CLASP_N"/>
    <property type="match status" value="1"/>
</dbReference>
<keyword evidence="5" id="KW-0131">Cell cycle</keyword>
<evidence type="ECO:0000256" key="1">
    <source>
        <dbReference type="ARBA" id="ARBA00004186"/>
    </source>
</evidence>
<dbReference type="PANTHER" id="PTHR21567">
    <property type="entry name" value="CLASP"/>
    <property type="match status" value="1"/>
</dbReference>
<feature type="compositionally biased region" description="Basic and acidic residues" evidence="6">
    <location>
        <begin position="790"/>
        <end position="801"/>
    </location>
</feature>
<feature type="compositionally biased region" description="Basic residues" evidence="6">
    <location>
        <begin position="324"/>
        <end position="339"/>
    </location>
</feature>